<gene>
    <name evidence="4" type="ORF">DCAR_026187</name>
</gene>
<name>A0A161ZNS0_DAUCS</name>
<evidence type="ECO:0000256" key="1">
    <source>
        <dbReference type="ARBA" id="ARBA00022737"/>
    </source>
</evidence>
<keyword evidence="2" id="KW-0694">RNA-binding</keyword>
<dbReference type="GO" id="GO:0003723">
    <property type="term" value="F:RNA binding"/>
    <property type="evidence" value="ECO:0007669"/>
    <property type="project" value="UniProtKB-KW"/>
</dbReference>
<reference evidence="4" key="1">
    <citation type="journal article" date="2016" name="Nat. Genet.">
        <title>A high-quality carrot genome assembly provides new insights into carotenoid accumulation and asterid genome evolution.</title>
        <authorList>
            <person name="Iorizzo M."/>
            <person name="Ellison S."/>
            <person name="Senalik D."/>
            <person name="Zeng P."/>
            <person name="Satapoomin P."/>
            <person name="Huang J."/>
            <person name="Bowman M."/>
            <person name="Iovene M."/>
            <person name="Sanseverino W."/>
            <person name="Cavagnaro P."/>
            <person name="Yildiz M."/>
            <person name="Macko-Podgorni A."/>
            <person name="Moranska E."/>
            <person name="Grzebelus E."/>
            <person name="Grzebelus D."/>
            <person name="Ashrafi H."/>
            <person name="Zheng Z."/>
            <person name="Cheng S."/>
            <person name="Spooner D."/>
            <person name="Van Deynze A."/>
            <person name="Simon P."/>
        </authorList>
    </citation>
    <scope>NUCLEOTIDE SEQUENCE [LARGE SCALE GENOMIC DNA]</scope>
    <source>
        <tissue evidence="4">Leaf</tissue>
    </source>
</reference>
<feature type="domain" description="RRM" evidence="3">
    <location>
        <begin position="33"/>
        <end position="76"/>
    </location>
</feature>
<protein>
    <recommendedName>
        <fullName evidence="3">RRM domain-containing protein</fullName>
    </recommendedName>
</protein>
<evidence type="ECO:0000259" key="3">
    <source>
        <dbReference type="Pfam" id="PF00076"/>
    </source>
</evidence>
<dbReference type="EMBL" id="LNRQ01000007">
    <property type="protein sequence ID" value="KZM89112.1"/>
    <property type="molecule type" value="Genomic_DNA"/>
</dbReference>
<dbReference type="STRING" id="79200.A0A161ZNS0"/>
<dbReference type="AlphaFoldDB" id="A0A161ZNS0"/>
<evidence type="ECO:0000256" key="2">
    <source>
        <dbReference type="ARBA" id="ARBA00022884"/>
    </source>
</evidence>
<dbReference type="InterPro" id="IPR000504">
    <property type="entry name" value="RRM_dom"/>
</dbReference>
<dbReference type="InterPro" id="IPR035979">
    <property type="entry name" value="RBD_domain_sf"/>
</dbReference>
<evidence type="ECO:0000313" key="4">
    <source>
        <dbReference type="EMBL" id="KZM89112.1"/>
    </source>
</evidence>
<comment type="caution">
    <text evidence="4">The sequence shown here is derived from an EMBL/GenBank/DDBJ whole genome shotgun (WGS) entry which is preliminary data.</text>
</comment>
<keyword evidence="1" id="KW-0677">Repeat</keyword>
<dbReference type="Pfam" id="PF00076">
    <property type="entry name" value="RRM_1"/>
    <property type="match status" value="1"/>
</dbReference>
<accession>A0A161ZNS0</accession>
<proteinExistence type="predicted"/>
<dbReference type="Gene3D" id="3.30.70.330">
    <property type="match status" value="1"/>
</dbReference>
<sequence>MGEVKGKLGLKDDEVNVGGKQVCGELFYVADLCSSTKLYELFNNFGRGVEYVRVCMDPTTGKSLGYGYVKYIKAQDVPDEVQILILQNFDKSVDHKGLNHTFSGYGNILSCKIAKDFPGQSKQNCTSPGKLYIKQAKHYTPKATKFITPDCSFKNILMGLMPITLKVTPGDEVILENIILDEDERVDPFIIKGFHEEFKDKYVCIFMLPMSPGHKKSMILDTTRLRDVHEQIKSSGGNFSVICVPTHIEHNKNDFEYFNPYHEHLKIKFCTSFHHIHLDDSACLKRMENMIGIPKDPEAAYVILGPMNGSCRKVVSILNSDFFKWHGADAFPFTTEKIEQLTCEDEALWSCKHDLGTLLSVPDRDYVISNDCTKVLPSPRCAMCMKI</sequence>
<dbReference type="PANTHER" id="PTHR24012">
    <property type="entry name" value="RNA BINDING PROTEIN"/>
    <property type="match status" value="1"/>
</dbReference>
<dbReference type="InterPro" id="IPR012677">
    <property type="entry name" value="Nucleotide-bd_a/b_plait_sf"/>
</dbReference>
<dbReference type="SUPFAM" id="SSF54928">
    <property type="entry name" value="RNA-binding domain, RBD"/>
    <property type="match status" value="1"/>
</dbReference>
<dbReference type="Gramene" id="KZM89112">
    <property type="protein sequence ID" value="KZM89112"/>
    <property type="gene ID" value="DCAR_026187"/>
</dbReference>
<organism evidence="4">
    <name type="scientific">Daucus carota subsp. sativus</name>
    <name type="common">Carrot</name>
    <dbReference type="NCBI Taxonomy" id="79200"/>
    <lineage>
        <taxon>Eukaryota</taxon>
        <taxon>Viridiplantae</taxon>
        <taxon>Streptophyta</taxon>
        <taxon>Embryophyta</taxon>
        <taxon>Tracheophyta</taxon>
        <taxon>Spermatophyta</taxon>
        <taxon>Magnoliopsida</taxon>
        <taxon>eudicotyledons</taxon>
        <taxon>Gunneridae</taxon>
        <taxon>Pentapetalae</taxon>
        <taxon>asterids</taxon>
        <taxon>campanulids</taxon>
        <taxon>Apiales</taxon>
        <taxon>Apiaceae</taxon>
        <taxon>Apioideae</taxon>
        <taxon>Scandiceae</taxon>
        <taxon>Daucinae</taxon>
        <taxon>Daucus</taxon>
        <taxon>Daucus sect. Daucus</taxon>
    </lineage>
</organism>